<dbReference type="InterPro" id="IPR006482">
    <property type="entry name" value="Cas7_Csh2/Csh2"/>
</dbReference>
<dbReference type="Proteomes" id="UP000265462">
    <property type="component" value="Chromosome"/>
</dbReference>
<dbReference type="RefSeq" id="WP_020279821.1">
    <property type="nucleotide sequence ID" value="NZ_CP025074.1"/>
</dbReference>
<accession>A0ABM6QMA4</accession>
<dbReference type="EMBL" id="CP025074">
    <property type="protein sequence ID" value="AUI36573.1"/>
    <property type="molecule type" value="Genomic_DNA"/>
</dbReference>
<dbReference type="NCBIfam" id="TIGR02590">
    <property type="entry name" value="cas_Csh2"/>
    <property type="match status" value="1"/>
</dbReference>
<keyword evidence="2" id="KW-1185">Reference proteome</keyword>
<protein>
    <submittedName>
        <fullName evidence="1">Type I-B CRISPR-associated protein Cas7/Csh2</fullName>
    </submittedName>
</protein>
<evidence type="ECO:0000313" key="1">
    <source>
        <dbReference type="EMBL" id="AUI36573.1"/>
    </source>
</evidence>
<sequence length="319" mass="36913">MVKQRSELLFLYDVQWANPNGDPLDGNKPRIDEETGKNIVTDVRLKRTIRDYLYEYRGQEIFVREIAQDDEYIQDAKARAEDFLVRDGGKLEKSKLTLSEMKKIINDEVLRQCIDVRLFGVTLPIEKSSREKGSITHTGPVQFKMGQSLHRVKLEYIKGTGAFASGGQMTQKTFREEYVLPYSLIAFYGVVNETAARSTRLTEEDVELLVEAMWEGTKNLISRSKVGHVPRLLLRVVYQEPHFHIGELDQYISLHTEKAEEEIRDVRDYVLDVSPLIKVLVREKEKIAKIELRQDERLVCSEQLADRLRQEGIVVDIRS</sequence>
<evidence type="ECO:0000313" key="2">
    <source>
        <dbReference type="Proteomes" id="UP000265462"/>
    </source>
</evidence>
<organism evidence="1 2">
    <name type="scientific">Bacillus caldolyticus</name>
    <dbReference type="NCBI Taxonomy" id="1394"/>
    <lineage>
        <taxon>Bacteria</taxon>
        <taxon>Bacillati</taxon>
        <taxon>Bacillota</taxon>
        <taxon>Bacilli</taxon>
        <taxon>Bacillales</taxon>
        <taxon>Anoxybacillaceae</taxon>
        <taxon>Geobacillus</taxon>
        <taxon>Geobacillus thermoleovorans group</taxon>
    </lineage>
</organism>
<dbReference type="Pfam" id="PF05107">
    <property type="entry name" value="Cas_Cas7"/>
    <property type="match status" value="1"/>
</dbReference>
<dbReference type="InterPro" id="IPR013419">
    <property type="entry name" value="CRISPR-assoc_prot_Cas7/Csh2"/>
</dbReference>
<proteinExistence type="predicted"/>
<dbReference type="NCBIfam" id="TIGR01595">
    <property type="entry name" value="cas_CT1132"/>
    <property type="match status" value="1"/>
</dbReference>
<gene>
    <name evidence="1" type="primary">cas7b</name>
    <name evidence="1" type="ORF">CWI35_08595</name>
</gene>
<name>A0ABM6QMA4_BACCL</name>
<reference evidence="1 2" key="1">
    <citation type="submission" date="2018-02" db="EMBL/GenBank/DDBJ databases">
        <title>Complete genome and methylome analysis of Bacillus caldolyticus.</title>
        <authorList>
            <person name="Fomenkov A.I."/>
            <person name="Mersha F."/>
            <person name="Vincze T."/>
            <person name="Roberts R.J."/>
        </authorList>
    </citation>
    <scope>NUCLEOTIDE SEQUENCE [LARGE SCALE GENOMIC DNA]</scope>
    <source>
        <strain evidence="1 2">NEB414</strain>
    </source>
</reference>